<evidence type="ECO:0000313" key="2">
    <source>
        <dbReference type="Proteomes" id="UP000002236"/>
    </source>
</evidence>
<name>E1A2H9_9CAUD</name>
<accession>E1A2H9</accession>
<proteinExistence type="predicted"/>
<protein>
    <submittedName>
        <fullName evidence="1">Uncharacterized protein</fullName>
    </submittedName>
</protein>
<keyword evidence="2" id="KW-1185">Reference proteome</keyword>
<organism evidence="1 2">
    <name type="scientific">Aeromonas phage phiAS5</name>
    <dbReference type="NCBI Taxonomy" id="879630"/>
    <lineage>
        <taxon>Viruses</taxon>
        <taxon>Duplodnaviria</taxon>
        <taxon>Heunggongvirae</taxon>
        <taxon>Uroviricota</taxon>
        <taxon>Caudoviricetes</taxon>
        <taxon>Pantevenvirales</taxon>
        <taxon>Straboviridae</taxon>
        <taxon>Chrysonvirus</taxon>
        <taxon>Chrysonvirus as5</taxon>
    </lineage>
</organism>
<dbReference type="RefSeq" id="YP_003969371.1">
    <property type="nucleotide sequence ID" value="NC_014636.1"/>
</dbReference>
<dbReference type="KEGG" id="vg:9861489"/>
<dbReference type="EMBL" id="HM452126">
    <property type="protein sequence ID" value="ADM79925.1"/>
    <property type="molecule type" value="Genomic_DNA"/>
</dbReference>
<dbReference type="GeneID" id="9861489"/>
<evidence type="ECO:0000313" key="1">
    <source>
        <dbReference type="EMBL" id="ADM79925.1"/>
    </source>
</evidence>
<dbReference type="Proteomes" id="UP000002236">
    <property type="component" value="Segment"/>
</dbReference>
<reference evidence="1 2" key="1">
    <citation type="journal article" date="2012" name="Vet. Microbiol.">
        <title>Complete genome sequence and characterization of a broad-host range T4-like bacteriophage phiAS5 infecting Aeromonas salmonicida subsp. salmonicida.</title>
        <authorList>
            <person name="Kim J.H."/>
            <person name="Son J.S."/>
            <person name="Choi Y.J."/>
            <person name="Choresca C.H.Jr."/>
            <person name="Shin S.P."/>
            <person name="Han J.E."/>
            <person name="Jun J.W."/>
            <person name="Park S.C."/>
        </authorList>
    </citation>
    <scope>NUCLEOTIDE SEQUENCE [LARGE SCALE GENOMIC DNA]</scope>
</reference>
<sequence length="141" mass="15936">MKRYQALILGAVISTGSFVLGMNSVTPVKIIEGPFVVKPKQLSEYEDKLVQDVIDEYADLVDKKIQYQQEELDLRGSDILPTIKRANDSLISIRGLEVRAACQIYDLYEQRQSVDDLQYGSEEQIKLQAVHNICGEQGVFL</sequence>
<gene>
    <name evidence="1" type="ORF">phiAS5_ORF0082</name>
</gene>